<gene>
    <name evidence="2" type="ORF">VIS19158_00705</name>
</gene>
<dbReference type="eggNOG" id="ENOG5031PYZ">
    <property type="taxonomic scope" value="Bacteria"/>
</dbReference>
<evidence type="ECO:0000313" key="2">
    <source>
        <dbReference type="EMBL" id="EGU37906.1"/>
    </source>
</evidence>
<name>F9RMW2_9VIBR</name>
<feature type="region of interest" description="Disordered" evidence="1">
    <location>
        <begin position="1"/>
        <end position="26"/>
    </location>
</feature>
<proteinExistence type="predicted"/>
<evidence type="ECO:0000313" key="3">
    <source>
        <dbReference type="Proteomes" id="UP000004349"/>
    </source>
</evidence>
<dbReference type="AlphaFoldDB" id="F9RMW2"/>
<organism evidence="2 3">
    <name type="scientific">Vibrio scophthalmi LMG 19158</name>
    <dbReference type="NCBI Taxonomy" id="870967"/>
    <lineage>
        <taxon>Bacteria</taxon>
        <taxon>Pseudomonadati</taxon>
        <taxon>Pseudomonadota</taxon>
        <taxon>Gammaproteobacteria</taxon>
        <taxon>Vibrionales</taxon>
        <taxon>Vibrionaceae</taxon>
        <taxon>Vibrio</taxon>
    </lineage>
</organism>
<dbReference type="EMBL" id="AFWE01000093">
    <property type="protein sequence ID" value="EGU37906.1"/>
    <property type="molecule type" value="Genomic_DNA"/>
</dbReference>
<comment type="caution">
    <text evidence="2">The sequence shown here is derived from an EMBL/GenBank/DDBJ whole genome shotgun (WGS) entry which is preliminary data.</text>
</comment>
<accession>F9RMW2</accession>
<protein>
    <submittedName>
        <fullName evidence="2">Uncharacterized protein</fullName>
    </submittedName>
</protein>
<dbReference type="Proteomes" id="UP000004349">
    <property type="component" value="Unassembled WGS sequence"/>
</dbReference>
<reference evidence="2 3" key="1">
    <citation type="journal article" date="2012" name="Int. J. Syst. Evol. Microbiol.">
        <title>Vibrio caribbeanicus sp. nov., isolated from the marine sponge Scleritoderma cyanea.</title>
        <authorList>
            <person name="Hoffmann M."/>
            <person name="Monday S.R."/>
            <person name="Allard M.W."/>
            <person name="Strain E.A."/>
            <person name="Whittaker P."/>
            <person name="Naum M."/>
            <person name="McCarthy P.J."/>
            <person name="Lopez J.V."/>
            <person name="Fischer M."/>
            <person name="Brown E.W."/>
        </authorList>
    </citation>
    <scope>NUCLEOTIDE SEQUENCE [LARGE SCALE GENOMIC DNA]</scope>
    <source>
        <strain evidence="2 3">LMG 19158</strain>
    </source>
</reference>
<sequence>MKKKTPTTKPSKGTSEAKDDKSNNIHQVRRRIEDILLEREQKERLDL</sequence>
<evidence type="ECO:0000256" key="1">
    <source>
        <dbReference type="SAM" id="MobiDB-lite"/>
    </source>
</evidence>